<dbReference type="PROSITE" id="PS50006">
    <property type="entry name" value="FHA_DOMAIN"/>
    <property type="match status" value="1"/>
</dbReference>
<dbReference type="Gene3D" id="2.60.200.20">
    <property type="match status" value="1"/>
</dbReference>
<reference evidence="2 3" key="1">
    <citation type="journal article" date="2012" name="PLoS ONE">
        <title>Genome sequence and transcriptome analysis of the radioresistant bacterium Deinococcus gobiensis: insights into the extreme environmental adaptations.</title>
        <authorList>
            <person name="Yuan M."/>
            <person name="Chen M."/>
            <person name="Zhang W."/>
            <person name="Lu W."/>
            <person name="Wang J."/>
            <person name="Yang M."/>
            <person name="Zhao P."/>
            <person name="Tang R."/>
            <person name="Li X."/>
            <person name="Hao Y."/>
            <person name="Zhou Z."/>
            <person name="Zhan Y."/>
            <person name="Yu H."/>
            <person name="Teng C."/>
            <person name="Yan Y."/>
            <person name="Ping S."/>
            <person name="Wang Y."/>
            <person name="Lin M."/>
        </authorList>
    </citation>
    <scope>NUCLEOTIDE SEQUENCE [LARGE SCALE GENOMIC DNA]</scope>
    <source>
        <strain evidence="2 3">I-0</strain>
    </source>
</reference>
<dbReference type="CDD" id="cd00060">
    <property type="entry name" value="FHA"/>
    <property type="match status" value="1"/>
</dbReference>
<proteinExistence type="predicted"/>
<dbReference type="KEGG" id="dgo:DGo_CA0605"/>
<dbReference type="InterPro" id="IPR008984">
    <property type="entry name" value="SMAD_FHA_dom_sf"/>
</dbReference>
<evidence type="ECO:0000259" key="1">
    <source>
        <dbReference type="PROSITE" id="PS50006"/>
    </source>
</evidence>
<dbReference type="EMBL" id="CP002191">
    <property type="protein sequence ID" value="AFD24532.1"/>
    <property type="molecule type" value="Genomic_DNA"/>
</dbReference>
<dbReference type="AlphaFoldDB" id="H8GWR2"/>
<dbReference type="HOGENOM" id="CLU_801387_0_0_0"/>
<gene>
    <name evidence="2" type="ordered locus">DGo_CA0605</name>
</gene>
<dbReference type="PATRIC" id="fig|745776.4.peg.617"/>
<dbReference type="InterPro" id="IPR000253">
    <property type="entry name" value="FHA_dom"/>
</dbReference>
<accession>H8GWR2</accession>
<evidence type="ECO:0000313" key="3">
    <source>
        <dbReference type="Proteomes" id="UP000007575"/>
    </source>
</evidence>
<dbReference type="SUPFAM" id="SSF49879">
    <property type="entry name" value="SMAD/FHA domain"/>
    <property type="match status" value="1"/>
</dbReference>
<dbReference type="InterPro" id="IPR011748">
    <property type="entry name" value="Unchr_phage_tail-like"/>
</dbReference>
<protein>
    <submittedName>
        <fullName evidence="2">FHA domain containing protein</fullName>
    </submittedName>
</protein>
<sequence>MQYQGETVRVLNLEMSLLSVGRTPDNGLALRDPSVAIRHAEVRLLSGQFVITDLGNGETYMAGRRLMPFQPQVLAEGTLIQIGPYVLAYAPGEDALPEPPEPEPLPELTFTALPLAPARTPWPAKPETKPASAYLDYLPALFTESDFLGRYLLIFETLWEPLQRRQEHIEMYFAPGTAPAELLDWLSSWLGLAPDPHWPESRKRLWVREAMSLLRWRGTPYGLRRIVELGCGVTPQIEEDPARPYHVRVLLPDPEPAGLTDVTRDSARQLVARHMPAHVVYEIVFVPAPAAD</sequence>
<dbReference type="eggNOG" id="COG1716">
    <property type="taxonomic scope" value="Bacteria"/>
</dbReference>
<feature type="domain" description="FHA" evidence="1">
    <location>
        <begin position="18"/>
        <end position="66"/>
    </location>
</feature>
<keyword evidence="3" id="KW-1185">Reference proteome</keyword>
<organism evidence="2 3">
    <name type="scientific">Deinococcus gobiensis (strain DSM 21396 / JCM 16679 / CGMCC 1.7299 / I-0)</name>
    <dbReference type="NCBI Taxonomy" id="745776"/>
    <lineage>
        <taxon>Bacteria</taxon>
        <taxon>Thermotogati</taxon>
        <taxon>Deinococcota</taxon>
        <taxon>Deinococci</taxon>
        <taxon>Deinococcales</taxon>
        <taxon>Deinococcaceae</taxon>
        <taxon>Deinococcus</taxon>
    </lineage>
</organism>
<dbReference type="Pfam" id="PF00498">
    <property type="entry name" value="FHA"/>
    <property type="match status" value="1"/>
</dbReference>
<evidence type="ECO:0000313" key="2">
    <source>
        <dbReference type="EMBL" id="AFD24532.1"/>
    </source>
</evidence>
<dbReference type="STRING" id="745776.DGo_CA0605"/>
<dbReference type="Pfam" id="PF09684">
    <property type="entry name" value="Tail_P2_I"/>
    <property type="match status" value="1"/>
</dbReference>
<dbReference type="InterPro" id="IPR006521">
    <property type="entry name" value="Tail_protein_I"/>
</dbReference>
<dbReference type="eggNOG" id="COG4385">
    <property type="taxonomic scope" value="Bacteria"/>
</dbReference>
<name>H8GWR2_DEIGI</name>
<dbReference type="NCBIfam" id="TIGR02242">
    <property type="entry name" value="tail_TIGR02242"/>
    <property type="match status" value="1"/>
</dbReference>
<dbReference type="Proteomes" id="UP000007575">
    <property type="component" value="Chromosome"/>
</dbReference>